<dbReference type="PROSITE" id="PS00934">
    <property type="entry name" value="GLYOXALASE_I_1"/>
    <property type="match status" value="1"/>
</dbReference>
<dbReference type="InterPro" id="IPR037523">
    <property type="entry name" value="VOC_core"/>
</dbReference>
<evidence type="ECO:0000256" key="5">
    <source>
        <dbReference type="ARBA" id="ARBA00033298"/>
    </source>
</evidence>
<reference evidence="7 8" key="1">
    <citation type="submission" date="2008-10" db="EMBL/GenBank/DDBJ databases">
        <title>Draft genome sequence of Collinsella stercoris (DSM 13279).</title>
        <authorList>
            <person name="Sudarsanam P."/>
            <person name="Ley R."/>
            <person name="Guruge J."/>
            <person name="Turnbaugh P.J."/>
            <person name="Mahowald M."/>
            <person name="Liep D."/>
            <person name="Gordon J."/>
        </authorList>
    </citation>
    <scope>NUCLEOTIDE SEQUENCE [LARGE SCALE GENOMIC DNA]</scope>
    <source>
        <strain evidence="7 8">DSM 13279</strain>
    </source>
</reference>
<dbReference type="AlphaFoldDB" id="B6GC05"/>
<dbReference type="eggNOG" id="COG0346">
    <property type="taxonomic scope" value="Bacteria"/>
</dbReference>
<keyword evidence="1" id="KW-0479">Metal-binding</keyword>
<evidence type="ECO:0000259" key="6">
    <source>
        <dbReference type="PROSITE" id="PS51819"/>
    </source>
</evidence>
<dbReference type="HOGENOM" id="CLU_046006_8_4_11"/>
<dbReference type="PANTHER" id="PTHR46036">
    <property type="entry name" value="LACTOYLGLUTATHIONE LYASE"/>
    <property type="match status" value="1"/>
</dbReference>
<dbReference type="Pfam" id="PF00903">
    <property type="entry name" value="Glyoxalase"/>
    <property type="match status" value="1"/>
</dbReference>
<comment type="caution">
    <text evidence="7">The sequence shown here is derived from an EMBL/GenBank/DDBJ whole genome shotgun (WGS) entry which is preliminary data.</text>
</comment>
<dbReference type="PANTHER" id="PTHR46036:SF5">
    <property type="entry name" value="LACTOYLGLUTATHIONE LYASE"/>
    <property type="match status" value="1"/>
</dbReference>
<dbReference type="PROSITE" id="PS51819">
    <property type="entry name" value="VOC"/>
    <property type="match status" value="1"/>
</dbReference>
<feature type="domain" description="VOC" evidence="6">
    <location>
        <begin position="5"/>
        <end position="123"/>
    </location>
</feature>
<evidence type="ECO:0000256" key="1">
    <source>
        <dbReference type="ARBA" id="ARBA00022723"/>
    </source>
</evidence>
<evidence type="ECO:0000256" key="2">
    <source>
        <dbReference type="ARBA" id="ARBA00030291"/>
    </source>
</evidence>
<dbReference type="STRING" id="445975.COLSTE_01624"/>
<evidence type="ECO:0000313" key="8">
    <source>
        <dbReference type="Proteomes" id="UP000003560"/>
    </source>
</evidence>
<dbReference type="Gene3D" id="3.10.180.10">
    <property type="entry name" value="2,3-Dihydroxybiphenyl 1,2-Dioxygenase, domain 1"/>
    <property type="match status" value="1"/>
</dbReference>
<protein>
    <recommendedName>
        <fullName evidence="3">Aldoketomutase</fullName>
    </recommendedName>
    <alternativeName>
        <fullName evidence="2">Ketone-aldehyde mutase</fullName>
    </alternativeName>
    <alternativeName>
        <fullName evidence="4">Methylglyoxalase</fullName>
    </alternativeName>
    <alternativeName>
        <fullName evidence="5">S-D-lactoylglutathione methylglyoxal lyase</fullName>
    </alternativeName>
</protein>
<organism evidence="7 8">
    <name type="scientific">Collinsella stercoris DSM 13279</name>
    <dbReference type="NCBI Taxonomy" id="445975"/>
    <lineage>
        <taxon>Bacteria</taxon>
        <taxon>Bacillati</taxon>
        <taxon>Actinomycetota</taxon>
        <taxon>Coriobacteriia</taxon>
        <taxon>Coriobacteriales</taxon>
        <taxon>Coriobacteriaceae</taxon>
        <taxon>Collinsella</taxon>
    </lineage>
</organism>
<dbReference type="EMBL" id="ABXJ01000084">
    <property type="protein sequence ID" value="EEA90186.1"/>
    <property type="molecule type" value="Genomic_DNA"/>
</dbReference>
<proteinExistence type="predicted"/>
<evidence type="ECO:0000256" key="3">
    <source>
        <dbReference type="ARBA" id="ARBA00030892"/>
    </source>
</evidence>
<accession>B6GC05</accession>
<reference evidence="7 8" key="2">
    <citation type="submission" date="2008-10" db="EMBL/GenBank/DDBJ databases">
        <authorList>
            <person name="Fulton L."/>
            <person name="Clifton S."/>
            <person name="Fulton B."/>
            <person name="Xu J."/>
            <person name="Minx P."/>
            <person name="Pepin K.H."/>
            <person name="Johnson M."/>
            <person name="Thiruvilangam P."/>
            <person name="Bhonagiri V."/>
            <person name="Nash W.E."/>
            <person name="Mardis E.R."/>
            <person name="Wilson R.K."/>
        </authorList>
    </citation>
    <scope>NUCLEOTIDE SEQUENCE [LARGE SCALE GENOMIC DNA]</scope>
    <source>
        <strain evidence="7 8">DSM 13279</strain>
    </source>
</reference>
<dbReference type="GO" id="GO:0019243">
    <property type="term" value="P:methylglyoxal catabolic process to D-lactate via S-lactoyl-glutathione"/>
    <property type="evidence" value="ECO:0007669"/>
    <property type="project" value="TreeGrafter"/>
</dbReference>
<dbReference type="InterPro" id="IPR018146">
    <property type="entry name" value="Glyoxalase_1_CS"/>
</dbReference>
<dbReference type="GO" id="GO:0005737">
    <property type="term" value="C:cytoplasm"/>
    <property type="evidence" value="ECO:0007669"/>
    <property type="project" value="TreeGrafter"/>
</dbReference>
<evidence type="ECO:0000313" key="7">
    <source>
        <dbReference type="EMBL" id="EEA90186.1"/>
    </source>
</evidence>
<dbReference type="SUPFAM" id="SSF54593">
    <property type="entry name" value="Glyoxalase/Bleomycin resistance protein/Dihydroxybiphenyl dioxygenase"/>
    <property type="match status" value="1"/>
</dbReference>
<dbReference type="GO" id="GO:0046872">
    <property type="term" value="F:metal ion binding"/>
    <property type="evidence" value="ECO:0007669"/>
    <property type="project" value="UniProtKB-KW"/>
</dbReference>
<dbReference type="InterPro" id="IPR004360">
    <property type="entry name" value="Glyas_Fos-R_dOase_dom"/>
</dbReference>
<evidence type="ECO:0000256" key="4">
    <source>
        <dbReference type="ARBA" id="ARBA00032460"/>
    </source>
</evidence>
<gene>
    <name evidence="7" type="ORF">COLSTE_01624</name>
</gene>
<name>B6GC05_9ACTN</name>
<dbReference type="GO" id="GO:0004462">
    <property type="term" value="F:lactoylglutathione lyase activity"/>
    <property type="evidence" value="ECO:0007669"/>
    <property type="project" value="InterPro"/>
</dbReference>
<sequence>MMNFKMAHTEIHVLDLDASLNFYERALGLVPVREKGPEDGSWKLVFLGNDSSDHLLELTWNRGRVEPYNQGGRDIHLAFEVDDIDAAHKLHESMSCIVKENPSMGIYFIEDPDGFYIEIVPAR</sequence>
<dbReference type="InterPro" id="IPR029068">
    <property type="entry name" value="Glyas_Bleomycin-R_OHBP_Dase"/>
</dbReference>
<keyword evidence="8" id="KW-1185">Reference proteome</keyword>
<dbReference type="Proteomes" id="UP000003560">
    <property type="component" value="Unassembled WGS sequence"/>
</dbReference>